<dbReference type="EMBL" id="CP023344">
    <property type="protein sequence ID" value="ATC63408.1"/>
    <property type="molecule type" value="Genomic_DNA"/>
</dbReference>
<dbReference type="KEGG" id="vbh:CMV30_05275"/>
<proteinExistence type="predicted"/>
<reference evidence="1 2" key="1">
    <citation type="submission" date="2017-09" db="EMBL/GenBank/DDBJ databases">
        <title>Complete genome sequence of Verrucomicrobial strain HZ-65, isolated from freshwater.</title>
        <authorList>
            <person name="Choi A."/>
        </authorList>
    </citation>
    <scope>NUCLEOTIDE SEQUENCE [LARGE SCALE GENOMIC DNA]</scope>
    <source>
        <strain evidence="1 2">HZ-65</strain>
    </source>
</reference>
<keyword evidence="2" id="KW-1185">Reference proteome</keyword>
<organism evidence="1 2">
    <name type="scientific">Nibricoccus aquaticus</name>
    <dbReference type="NCBI Taxonomy" id="2576891"/>
    <lineage>
        <taxon>Bacteria</taxon>
        <taxon>Pseudomonadati</taxon>
        <taxon>Verrucomicrobiota</taxon>
        <taxon>Opitutia</taxon>
        <taxon>Opitutales</taxon>
        <taxon>Opitutaceae</taxon>
        <taxon>Nibricoccus</taxon>
    </lineage>
</organism>
<dbReference type="InterPro" id="IPR013320">
    <property type="entry name" value="ConA-like_dom_sf"/>
</dbReference>
<dbReference type="SUPFAM" id="SSF49899">
    <property type="entry name" value="Concanavalin A-like lectins/glucanases"/>
    <property type="match status" value="1"/>
</dbReference>
<accession>A0A290QDK4</accession>
<name>A0A290QDK4_9BACT</name>
<protein>
    <recommendedName>
        <fullName evidence="3">LamG-like jellyroll fold domain-containing protein</fullName>
    </recommendedName>
</protein>
<evidence type="ECO:0000313" key="1">
    <source>
        <dbReference type="EMBL" id="ATC63408.1"/>
    </source>
</evidence>
<dbReference type="AlphaFoldDB" id="A0A290QDK4"/>
<dbReference type="Proteomes" id="UP000217265">
    <property type="component" value="Chromosome"/>
</dbReference>
<dbReference type="Gene3D" id="2.60.120.200">
    <property type="match status" value="1"/>
</dbReference>
<sequence>MTAPPALRKAGGIFVCVHPVMLSLPLRCLCVATALLATLLARAGEIPPSVVWRLDDLASLGGAKTEIWGAPSRAKEGSGSSVRFDGKADGLVVPVIPISEWKAFTIEICFSVDADGQPEQRFLHLQDEKGRRVLIELRLLPGGQWCLDTFLYSDAAHRLTLIDRAKAHQVGRWHWAALTYADGRMTHFVDGVRECEGAIQFEPMSATGRTSLGVRQNKVSWFKGAIREVRFTPEARPAEKLQRAPKD</sequence>
<dbReference type="OrthoDB" id="196159at2"/>
<evidence type="ECO:0008006" key="3">
    <source>
        <dbReference type="Google" id="ProtNLM"/>
    </source>
</evidence>
<dbReference type="Pfam" id="PF13385">
    <property type="entry name" value="Laminin_G_3"/>
    <property type="match status" value="1"/>
</dbReference>
<gene>
    <name evidence="1" type="ORF">CMV30_05275</name>
</gene>
<evidence type="ECO:0000313" key="2">
    <source>
        <dbReference type="Proteomes" id="UP000217265"/>
    </source>
</evidence>